<dbReference type="Pfam" id="PF13483">
    <property type="entry name" value="Lactamase_B_3"/>
    <property type="match status" value="1"/>
</dbReference>
<protein>
    <recommendedName>
        <fullName evidence="3">Lactamase</fullName>
    </recommendedName>
</protein>
<dbReference type="Gene3D" id="3.60.15.10">
    <property type="entry name" value="Ribonuclease Z/Hydroxyacylglutathione hydrolase-like"/>
    <property type="match status" value="1"/>
</dbReference>
<dbReference type="InterPro" id="IPR036866">
    <property type="entry name" value="RibonucZ/Hydroxyglut_hydro"/>
</dbReference>
<dbReference type="PANTHER" id="PTHR42967">
    <property type="entry name" value="METAL DEPENDENT HYDROLASE"/>
    <property type="match status" value="1"/>
</dbReference>
<dbReference type="EMBL" id="MGGW01000017">
    <property type="protein sequence ID" value="OGM54154.1"/>
    <property type="molecule type" value="Genomic_DNA"/>
</dbReference>
<dbReference type="SUPFAM" id="SSF56281">
    <property type="entry name" value="Metallo-hydrolase/oxidoreductase"/>
    <property type="match status" value="1"/>
</dbReference>
<name>A0A1F8AQW7_9BACT</name>
<organism evidence="1 2">
    <name type="scientific">Candidatus Woesebacteria bacterium RIFCSPHIGHO2_12_FULL_41_24</name>
    <dbReference type="NCBI Taxonomy" id="1802510"/>
    <lineage>
        <taxon>Bacteria</taxon>
        <taxon>Candidatus Woeseibacteriota</taxon>
    </lineage>
</organism>
<evidence type="ECO:0000313" key="2">
    <source>
        <dbReference type="Proteomes" id="UP000178603"/>
    </source>
</evidence>
<gene>
    <name evidence="1" type="ORF">A3E44_00525</name>
</gene>
<evidence type="ECO:0008006" key="3">
    <source>
        <dbReference type="Google" id="ProtNLM"/>
    </source>
</evidence>
<reference evidence="1 2" key="1">
    <citation type="journal article" date="2016" name="Nat. Commun.">
        <title>Thousands of microbial genomes shed light on interconnected biogeochemical processes in an aquifer system.</title>
        <authorList>
            <person name="Anantharaman K."/>
            <person name="Brown C.T."/>
            <person name="Hug L.A."/>
            <person name="Sharon I."/>
            <person name="Castelle C.J."/>
            <person name="Probst A.J."/>
            <person name="Thomas B.C."/>
            <person name="Singh A."/>
            <person name="Wilkins M.J."/>
            <person name="Karaoz U."/>
            <person name="Brodie E.L."/>
            <person name="Williams K.H."/>
            <person name="Hubbard S.S."/>
            <person name="Banfield J.F."/>
        </authorList>
    </citation>
    <scope>NUCLEOTIDE SEQUENCE [LARGE SCALE GENOMIC DNA]</scope>
</reference>
<dbReference type="Proteomes" id="UP000178603">
    <property type="component" value="Unassembled WGS sequence"/>
</dbReference>
<dbReference type="PANTHER" id="PTHR42967:SF1">
    <property type="entry name" value="MBL FOLD METALLO-HYDROLASE"/>
    <property type="match status" value="1"/>
</dbReference>
<accession>A0A1F8AQW7</accession>
<dbReference type="AlphaFoldDB" id="A0A1F8AQW7"/>
<evidence type="ECO:0000313" key="1">
    <source>
        <dbReference type="EMBL" id="OGM54154.1"/>
    </source>
</evidence>
<comment type="caution">
    <text evidence="1">The sequence shown here is derived from an EMBL/GenBank/DDBJ whole genome shotgun (WGS) entry which is preliminary data.</text>
</comment>
<proteinExistence type="predicted"/>
<sequence>MEITYLGHASFRIKGKTAVVVTDPFDPVMLGMKFPHVDADIVTVSHNHADHNMANLVAAPVGGSKKVITGPGEYEIKGVSVLGFPTFHDDKNGELRGKNTVYVIYLDGYALCHLGDLGHTLSEETINQIGDVDILFVPVGGFFTLDVEKAIEVVHSIEPKVIIPMHFKVAGLSADLASKLASVDDFVAKASLRSETYEKYTLKSLAEIPPDELIAILAKR</sequence>